<protein>
    <submittedName>
        <fullName evidence="2">Uncharacterized protein</fullName>
    </submittedName>
</protein>
<gene>
    <name evidence="2" type="ORF">BDA99DRAFT_544223</name>
</gene>
<dbReference type="AlphaFoldDB" id="A0AAD5P701"/>
<evidence type="ECO:0000313" key="2">
    <source>
        <dbReference type="EMBL" id="KAI9243902.1"/>
    </source>
</evidence>
<reference evidence="2" key="2">
    <citation type="submission" date="2023-02" db="EMBL/GenBank/DDBJ databases">
        <authorList>
            <consortium name="DOE Joint Genome Institute"/>
            <person name="Mondo S.J."/>
            <person name="Chang Y."/>
            <person name="Wang Y."/>
            <person name="Ahrendt S."/>
            <person name="Andreopoulos W."/>
            <person name="Barry K."/>
            <person name="Beard J."/>
            <person name="Benny G.L."/>
            <person name="Blankenship S."/>
            <person name="Bonito G."/>
            <person name="Cuomo C."/>
            <person name="Desiro A."/>
            <person name="Gervers K.A."/>
            <person name="Hundley H."/>
            <person name="Kuo A."/>
            <person name="LaButti K."/>
            <person name="Lang B.F."/>
            <person name="Lipzen A."/>
            <person name="O'Donnell K."/>
            <person name="Pangilinan J."/>
            <person name="Reynolds N."/>
            <person name="Sandor L."/>
            <person name="Smith M.W."/>
            <person name="Tsang A."/>
            <person name="Grigoriev I.V."/>
            <person name="Stajich J.E."/>
            <person name="Spatafora J.W."/>
        </authorList>
    </citation>
    <scope>NUCLEOTIDE SEQUENCE</scope>
    <source>
        <strain evidence="2">RSA 2281</strain>
    </source>
</reference>
<dbReference type="EMBL" id="JAIXMP010000065">
    <property type="protein sequence ID" value="KAI9243902.1"/>
    <property type="molecule type" value="Genomic_DNA"/>
</dbReference>
<keyword evidence="3" id="KW-1185">Reference proteome</keyword>
<keyword evidence="1" id="KW-0472">Membrane</keyword>
<dbReference type="Proteomes" id="UP001209540">
    <property type="component" value="Unassembled WGS sequence"/>
</dbReference>
<reference evidence="2" key="1">
    <citation type="journal article" date="2022" name="IScience">
        <title>Evolution of zygomycete secretomes and the origins of terrestrial fungal ecologies.</title>
        <authorList>
            <person name="Chang Y."/>
            <person name="Wang Y."/>
            <person name="Mondo S."/>
            <person name="Ahrendt S."/>
            <person name="Andreopoulos W."/>
            <person name="Barry K."/>
            <person name="Beard J."/>
            <person name="Benny G.L."/>
            <person name="Blankenship S."/>
            <person name="Bonito G."/>
            <person name="Cuomo C."/>
            <person name="Desiro A."/>
            <person name="Gervers K.A."/>
            <person name="Hundley H."/>
            <person name="Kuo A."/>
            <person name="LaButti K."/>
            <person name="Lang B.F."/>
            <person name="Lipzen A."/>
            <person name="O'Donnell K."/>
            <person name="Pangilinan J."/>
            <person name="Reynolds N."/>
            <person name="Sandor L."/>
            <person name="Smith M.E."/>
            <person name="Tsang A."/>
            <person name="Grigoriev I.V."/>
            <person name="Stajich J.E."/>
            <person name="Spatafora J.W."/>
        </authorList>
    </citation>
    <scope>NUCLEOTIDE SEQUENCE</scope>
    <source>
        <strain evidence="2">RSA 2281</strain>
    </source>
</reference>
<feature type="transmembrane region" description="Helical" evidence="1">
    <location>
        <begin position="12"/>
        <end position="31"/>
    </location>
</feature>
<evidence type="ECO:0000256" key="1">
    <source>
        <dbReference type="SAM" id="Phobius"/>
    </source>
</evidence>
<keyword evidence="1" id="KW-0812">Transmembrane</keyword>
<feature type="transmembrane region" description="Helical" evidence="1">
    <location>
        <begin position="80"/>
        <end position="102"/>
    </location>
</feature>
<proteinExistence type="predicted"/>
<name>A0AAD5P701_9FUNG</name>
<keyword evidence="1" id="KW-1133">Transmembrane helix</keyword>
<accession>A0AAD5P701</accession>
<comment type="caution">
    <text evidence="2">The sequence shown here is derived from an EMBL/GenBank/DDBJ whole genome shotgun (WGS) entry which is preliminary data.</text>
</comment>
<organism evidence="2 3">
    <name type="scientific">Phascolomyces articulosus</name>
    <dbReference type="NCBI Taxonomy" id="60185"/>
    <lineage>
        <taxon>Eukaryota</taxon>
        <taxon>Fungi</taxon>
        <taxon>Fungi incertae sedis</taxon>
        <taxon>Mucoromycota</taxon>
        <taxon>Mucoromycotina</taxon>
        <taxon>Mucoromycetes</taxon>
        <taxon>Mucorales</taxon>
        <taxon>Lichtheimiaceae</taxon>
        <taxon>Phascolomyces</taxon>
    </lineage>
</organism>
<evidence type="ECO:0000313" key="3">
    <source>
        <dbReference type="Proteomes" id="UP001209540"/>
    </source>
</evidence>
<sequence>MSIFVIIHRAKRIYASYSALVLMFSLSRAFLSNTMATTVQPCYASLEIPGLLIANSQFLDTIRIMGHYLVQLSLSSVHDILLLGVAQMCSTLIRFEFILLWVKNRNHRFKKWKTFIMNVQLVIITTVMEEKETQHFDNFFNMIKLILHYSPNLQSLYLFNGPTHESTVVNFGRLLDASSHKLQQLICYADEVEENDFDWEGEDGPAGLREFTFYCGQYHPGPDISNIRHLMKRVENALTVLNIQQHQRTHYSLTLNNIIRYSNVPHLSNNTRHTISTILMFPFLINQGLIDRLRQLRIEKLKLGGDVLENNNNVNEERMQNNNNLKLCIRQCVAATDTGVKYARYRLGKHNVHLSK</sequence>